<dbReference type="RefSeq" id="YP_010112639.1">
    <property type="nucleotide sequence ID" value="NC_055894.1"/>
</dbReference>
<accession>A0A7M1RRW5</accession>
<sequence length="246" mass="28536">MIMTNRGFQIEFERRLLLMDPNLVIKDKLSSDTIISFINEAIDKFYKTRYSGINFKAQGFELTEKRIDDLRTLIRKRNYSNTLISKGTKNSYSVELPDDYVLLLGDTAGIQPSDEYPNECWEKDDLGAYIVKYTDTLESTIETLDRQLSNSLSEHKLKYCQARPLKLIQDNNVILYTDGKYKVSEYEITYLAKPSEINSSNITNTEYTDLPEHTHMEIVKMAILIYLATKPMLHYNAYSNEIASME</sequence>
<reference evidence="1 2" key="1">
    <citation type="submission" date="2020-07" db="EMBL/GenBank/DDBJ databases">
        <title>Taxonomic proposal: Crassvirales, a new order of highly abundant and diverse bacterial viruses.</title>
        <authorList>
            <person name="Shkoporov A.N."/>
            <person name="Stockdale S.R."/>
            <person name="Guerin E."/>
            <person name="Ross R.P."/>
            <person name="Hill C."/>
        </authorList>
    </citation>
    <scope>NUCLEOTIDE SEQUENCE [LARGE SCALE GENOMIC DNA]</scope>
</reference>
<dbReference type="EMBL" id="MT774401">
    <property type="protein sequence ID" value="QOR57187.1"/>
    <property type="molecule type" value="Genomic_DNA"/>
</dbReference>
<name>A0A7M1RRW5_9CAUD</name>
<dbReference type="Proteomes" id="UP000593734">
    <property type="component" value="Segment"/>
</dbReference>
<evidence type="ECO:0000313" key="2">
    <source>
        <dbReference type="Proteomes" id="UP000593734"/>
    </source>
</evidence>
<evidence type="ECO:0000313" key="1">
    <source>
        <dbReference type="EMBL" id="QOR57187.1"/>
    </source>
</evidence>
<keyword evidence="2" id="KW-1185">Reference proteome</keyword>
<dbReference type="GeneID" id="65131119"/>
<proteinExistence type="predicted"/>
<protein>
    <submittedName>
        <fullName evidence="1">Uncharacterized protein</fullName>
    </submittedName>
</protein>
<organism evidence="1 2">
    <name type="scientific">uncultured phage cr6_1</name>
    <dbReference type="NCBI Taxonomy" id="2772085"/>
    <lineage>
        <taxon>Viruses</taxon>
        <taxon>Duplodnaviria</taxon>
        <taxon>Heunggongvirae</taxon>
        <taxon>Uroviricota</taxon>
        <taxon>Caudoviricetes</taxon>
        <taxon>Crassvirales</taxon>
        <taxon>Suoliviridae</taxon>
        <taxon>Bearivirinae</taxon>
        <taxon>Afonbuvirus</taxon>
        <taxon>Afonbuvirus faecalis</taxon>
    </lineage>
</organism>
<dbReference type="KEGG" id="vg:65131119"/>